<dbReference type="EMBL" id="JAVRHU010000002">
    <property type="protein sequence ID" value="MDT0621913.1"/>
    <property type="molecule type" value="Genomic_DNA"/>
</dbReference>
<proteinExistence type="predicted"/>
<gene>
    <name evidence="2" type="ORF">RM520_09755</name>
</gene>
<feature type="transmembrane region" description="Helical" evidence="1">
    <location>
        <begin position="18"/>
        <end position="41"/>
    </location>
</feature>
<keyword evidence="1" id="KW-0472">Membrane</keyword>
<evidence type="ECO:0008006" key="4">
    <source>
        <dbReference type="Google" id="ProtNLM"/>
    </source>
</evidence>
<reference evidence="2 3" key="1">
    <citation type="submission" date="2023-09" db="EMBL/GenBank/DDBJ databases">
        <authorList>
            <person name="Rey-Velasco X."/>
        </authorList>
    </citation>
    <scope>NUCLEOTIDE SEQUENCE [LARGE SCALE GENOMIC DNA]</scope>
    <source>
        <strain evidence="2 3">P007</strain>
    </source>
</reference>
<evidence type="ECO:0000256" key="1">
    <source>
        <dbReference type="SAM" id="Phobius"/>
    </source>
</evidence>
<accession>A0ABU3BID1</accession>
<keyword evidence="3" id="KW-1185">Reference proteome</keyword>
<keyword evidence="1" id="KW-1133">Transmembrane helix</keyword>
<comment type="caution">
    <text evidence="2">The sequence shown here is derived from an EMBL/GenBank/DDBJ whole genome shotgun (WGS) entry which is preliminary data.</text>
</comment>
<dbReference type="Proteomes" id="UP001250662">
    <property type="component" value="Unassembled WGS sequence"/>
</dbReference>
<evidence type="ECO:0000313" key="2">
    <source>
        <dbReference type="EMBL" id="MDT0621913.1"/>
    </source>
</evidence>
<protein>
    <recommendedName>
        <fullName evidence="4">Redox-active disulfide protein 2</fullName>
    </recommendedName>
</protein>
<evidence type="ECO:0000313" key="3">
    <source>
        <dbReference type="Proteomes" id="UP001250662"/>
    </source>
</evidence>
<feature type="transmembrane region" description="Helical" evidence="1">
    <location>
        <begin position="47"/>
        <end position="72"/>
    </location>
</feature>
<keyword evidence="1" id="KW-0812">Transmembrane</keyword>
<name>A0ABU3BID1_9FLAO</name>
<dbReference type="RefSeq" id="WP_311387887.1">
    <property type="nucleotide sequence ID" value="NZ_JAVRHU010000002.1"/>
</dbReference>
<sequence length="82" mass="9112">MAFEKYTTEQLKKYQKTLLVSAVVFLIIMCIALGVALYQISQKKDSSLIFLVPTVFGPLAILPSVFSSIIGGELKKRKTEKS</sequence>
<organism evidence="2 3">
    <name type="scientific">Croceitalea vernalis</name>
    <dbReference type="NCBI Taxonomy" id="3075599"/>
    <lineage>
        <taxon>Bacteria</taxon>
        <taxon>Pseudomonadati</taxon>
        <taxon>Bacteroidota</taxon>
        <taxon>Flavobacteriia</taxon>
        <taxon>Flavobacteriales</taxon>
        <taxon>Flavobacteriaceae</taxon>
        <taxon>Croceitalea</taxon>
    </lineage>
</organism>